<dbReference type="EMBL" id="JABAFG010000022">
    <property type="protein sequence ID" value="NME29145.1"/>
    <property type="molecule type" value="Genomic_DNA"/>
</dbReference>
<accession>A0A848BV67</accession>
<evidence type="ECO:0000313" key="2">
    <source>
        <dbReference type="Proteomes" id="UP000591071"/>
    </source>
</evidence>
<organism evidence="1 2">
    <name type="scientific">Megasphaera hexanoica</name>
    <dbReference type="NCBI Taxonomy" id="1675036"/>
    <lineage>
        <taxon>Bacteria</taxon>
        <taxon>Bacillati</taxon>
        <taxon>Bacillota</taxon>
        <taxon>Negativicutes</taxon>
        <taxon>Veillonellales</taxon>
        <taxon>Veillonellaceae</taxon>
        <taxon>Megasphaera</taxon>
    </lineage>
</organism>
<gene>
    <name evidence="1" type="ORF">HF872_11035</name>
</gene>
<evidence type="ECO:0000313" key="1">
    <source>
        <dbReference type="EMBL" id="NME29145.1"/>
    </source>
</evidence>
<name>A0A848BV67_9FIRM</name>
<reference evidence="1 2" key="1">
    <citation type="submission" date="2020-04" db="EMBL/GenBank/DDBJ databases">
        <authorList>
            <person name="Hitch T.C.A."/>
            <person name="Wylensek D."/>
            <person name="Clavel T."/>
        </authorList>
    </citation>
    <scope>NUCLEOTIDE SEQUENCE [LARGE SCALE GENOMIC DNA]</scope>
    <source>
        <strain evidence="1 2">Oil-RF-744-FAT-WT-6-1</strain>
    </source>
</reference>
<sequence>MVSDQWEVKKTGHQPNTAGVLFIRWLPANCGLRSVAAALSGLQTAPFSLENTKGLKKWTGYV</sequence>
<proteinExistence type="predicted"/>
<comment type="caution">
    <text evidence="1">The sequence shown here is derived from an EMBL/GenBank/DDBJ whole genome shotgun (WGS) entry which is preliminary data.</text>
</comment>
<protein>
    <submittedName>
        <fullName evidence="1">Uncharacterized protein</fullName>
    </submittedName>
</protein>
<dbReference type="AlphaFoldDB" id="A0A848BV67"/>
<dbReference type="Proteomes" id="UP000591071">
    <property type="component" value="Unassembled WGS sequence"/>
</dbReference>
<dbReference type="RefSeq" id="WP_170088000.1">
    <property type="nucleotide sequence ID" value="NZ_JABAFG010000022.1"/>
</dbReference>